<reference evidence="1" key="2">
    <citation type="submission" date="2020-11" db="EMBL/GenBank/DDBJ databases">
        <authorList>
            <person name="McCartney M.A."/>
            <person name="Auch B."/>
            <person name="Kono T."/>
            <person name="Mallez S."/>
            <person name="Becker A."/>
            <person name="Gohl D.M."/>
            <person name="Silverstein K.A.T."/>
            <person name="Koren S."/>
            <person name="Bechman K.B."/>
            <person name="Herman A."/>
            <person name="Abrahante J.E."/>
            <person name="Garbe J."/>
        </authorList>
    </citation>
    <scope>NUCLEOTIDE SEQUENCE</scope>
    <source>
        <strain evidence="1">Duluth1</strain>
        <tissue evidence="1">Whole animal</tissue>
    </source>
</reference>
<accession>A0A9D4J3G3</accession>
<name>A0A9D4J3G3_DREPO</name>
<reference evidence="1" key="1">
    <citation type="journal article" date="2019" name="bioRxiv">
        <title>The Genome of the Zebra Mussel, Dreissena polymorpha: A Resource for Invasive Species Research.</title>
        <authorList>
            <person name="McCartney M.A."/>
            <person name="Auch B."/>
            <person name="Kono T."/>
            <person name="Mallez S."/>
            <person name="Zhang Y."/>
            <person name="Obille A."/>
            <person name="Becker A."/>
            <person name="Abrahante J.E."/>
            <person name="Garbe J."/>
            <person name="Badalamenti J.P."/>
            <person name="Herman A."/>
            <person name="Mangelson H."/>
            <person name="Liachko I."/>
            <person name="Sullivan S."/>
            <person name="Sone E.D."/>
            <person name="Koren S."/>
            <person name="Silverstein K.A.T."/>
            <person name="Beckman K.B."/>
            <person name="Gohl D.M."/>
        </authorList>
    </citation>
    <scope>NUCLEOTIDE SEQUENCE</scope>
    <source>
        <strain evidence="1">Duluth1</strain>
        <tissue evidence="1">Whole animal</tissue>
    </source>
</reference>
<keyword evidence="2" id="KW-1185">Reference proteome</keyword>
<sequence>MRTWFRAIDHDLRFLCADPHPVCSCSFVKLVGEVLEFTTCTPMRSMPLANLKLEMGLPPTEMELWWSWRISYIYSQEKVNQDERKQTNLKDAQCCPEEVTHLSI</sequence>
<evidence type="ECO:0000313" key="1">
    <source>
        <dbReference type="EMBL" id="KAH3794464.1"/>
    </source>
</evidence>
<protein>
    <submittedName>
        <fullName evidence="1">Uncharacterized protein</fullName>
    </submittedName>
</protein>
<gene>
    <name evidence="1" type="ORF">DPMN_147997</name>
</gene>
<evidence type="ECO:0000313" key="2">
    <source>
        <dbReference type="Proteomes" id="UP000828390"/>
    </source>
</evidence>
<dbReference type="AlphaFoldDB" id="A0A9D4J3G3"/>
<proteinExistence type="predicted"/>
<comment type="caution">
    <text evidence="1">The sequence shown here is derived from an EMBL/GenBank/DDBJ whole genome shotgun (WGS) entry which is preliminary data.</text>
</comment>
<organism evidence="1 2">
    <name type="scientific">Dreissena polymorpha</name>
    <name type="common">Zebra mussel</name>
    <name type="synonym">Mytilus polymorpha</name>
    <dbReference type="NCBI Taxonomy" id="45954"/>
    <lineage>
        <taxon>Eukaryota</taxon>
        <taxon>Metazoa</taxon>
        <taxon>Spiralia</taxon>
        <taxon>Lophotrochozoa</taxon>
        <taxon>Mollusca</taxon>
        <taxon>Bivalvia</taxon>
        <taxon>Autobranchia</taxon>
        <taxon>Heteroconchia</taxon>
        <taxon>Euheterodonta</taxon>
        <taxon>Imparidentia</taxon>
        <taxon>Neoheterodontei</taxon>
        <taxon>Myida</taxon>
        <taxon>Dreissenoidea</taxon>
        <taxon>Dreissenidae</taxon>
        <taxon>Dreissena</taxon>
    </lineage>
</organism>
<dbReference type="EMBL" id="JAIWYP010000007">
    <property type="protein sequence ID" value="KAH3794464.1"/>
    <property type="molecule type" value="Genomic_DNA"/>
</dbReference>
<dbReference type="Proteomes" id="UP000828390">
    <property type="component" value="Unassembled WGS sequence"/>
</dbReference>